<dbReference type="AlphaFoldDB" id="A2Q472"/>
<organism evidence="2">
    <name type="scientific">Medicago truncatula</name>
    <name type="common">Barrel medic</name>
    <name type="synonym">Medicago tribuloides</name>
    <dbReference type="NCBI Taxonomy" id="3880"/>
    <lineage>
        <taxon>Eukaryota</taxon>
        <taxon>Viridiplantae</taxon>
        <taxon>Streptophyta</taxon>
        <taxon>Embryophyta</taxon>
        <taxon>Tracheophyta</taxon>
        <taxon>Spermatophyta</taxon>
        <taxon>Magnoliopsida</taxon>
        <taxon>eudicotyledons</taxon>
        <taxon>Gunneridae</taxon>
        <taxon>Pentapetalae</taxon>
        <taxon>rosids</taxon>
        <taxon>fabids</taxon>
        <taxon>Fabales</taxon>
        <taxon>Fabaceae</taxon>
        <taxon>Papilionoideae</taxon>
        <taxon>50 kb inversion clade</taxon>
        <taxon>NPAAA clade</taxon>
        <taxon>Hologalegina</taxon>
        <taxon>IRL clade</taxon>
        <taxon>Trifolieae</taxon>
        <taxon>Medicago</taxon>
    </lineage>
</organism>
<reference evidence="2" key="2">
    <citation type="submission" date="2007-03" db="EMBL/GenBank/DDBJ databases">
        <authorList>
            <consortium name="The International Medicago Genome Annotation Group"/>
        </authorList>
    </citation>
    <scope>NUCLEOTIDE SEQUENCE</scope>
</reference>
<dbReference type="ExpressionAtlas" id="A2Q472">
    <property type="expression patterns" value="differential"/>
</dbReference>
<evidence type="ECO:0000313" key="2">
    <source>
        <dbReference type="EMBL" id="ABN08422.1"/>
    </source>
</evidence>
<feature type="compositionally biased region" description="Polar residues" evidence="1">
    <location>
        <begin position="60"/>
        <end position="71"/>
    </location>
</feature>
<proteinExistence type="predicted"/>
<protein>
    <submittedName>
        <fullName evidence="2">RNA-binding region RNP-1, putative</fullName>
    </submittedName>
</protein>
<evidence type="ECO:0000256" key="1">
    <source>
        <dbReference type="SAM" id="MobiDB-lite"/>
    </source>
</evidence>
<sequence length="107" mass="12010">MAEEEVIVAAPDCKRKFEDQHSDDGENKRPCLYDDNQNYLEETAEPTDTKEIHVEEPSKSIEQLDSSSIDPTFQHDASFGQKQPISGSDTTTTQEIEVPSNKVCTFS</sequence>
<dbReference type="EMBL" id="AC157373">
    <property type="protein sequence ID" value="ABN08422.1"/>
    <property type="molecule type" value="Genomic_DNA"/>
</dbReference>
<accession>A2Q472</accession>
<reference evidence="2" key="1">
    <citation type="submission" date="2005-03" db="EMBL/GenBank/DDBJ databases">
        <authorList>
            <person name="Town C.D."/>
        </authorList>
    </citation>
    <scope>NUCLEOTIDE SEQUENCE</scope>
</reference>
<feature type="region of interest" description="Disordered" evidence="1">
    <location>
        <begin position="44"/>
        <end position="107"/>
    </location>
</feature>
<name>A2Q472_MEDTR</name>
<gene>
    <name evidence="2" type="ORF">MtrDRAFT_AC157373g22v2</name>
</gene>
<feature type="compositionally biased region" description="Basic and acidic residues" evidence="1">
    <location>
        <begin position="47"/>
        <end position="59"/>
    </location>
</feature>
<feature type="compositionally biased region" description="Polar residues" evidence="1">
    <location>
        <begin position="80"/>
        <end position="95"/>
    </location>
</feature>